<dbReference type="EMBL" id="BLSD01000066">
    <property type="protein sequence ID" value="GFP39591.1"/>
    <property type="molecule type" value="Genomic_DNA"/>
</dbReference>
<reference evidence="1 2" key="1">
    <citation type="journal article" date="2020" name="Front. Microbiol.">
        <title>Single-cell genomics of novel Actinobacteria with the Wood-Ljungdahl pathway discovered in a serpentinizing system.</title>
        <authorList>
            <person name="Merino N."/>
            <person name="Kawai M."/>
            <person name="Boyd E.S."/>
            <person name="Colman D.R."/>
            <person name="McGlynn S.E."/>
            <person name="Nealson K.H."/>
            <person name="Kurokawa K."/>
            <person name="Hongoh Y."/>
        </authorList>
    </citation>
    <scope>NUCLEOTIDE SEQUENCE [LARGE SCALE GENOMIC DNA]</scope>
    <source>
        <strain evidence="1 2">S47</strain>
    </source>
</reference>
<sequence length="60" mass="7078">MKVYLDSSVIDVFLFGEGMEAERYAHVKKLFQKIDDRTLVAVISFKRKKATKRFFTFSKI</sequence>
<proteinExistence type="predicted"/>
<evidence type="ECO:0000313" key="2">
    <source>
        <dbReference type="Proteomes" id="UP000569018"/>
    </source>
</evidence>
<evidence type="ECO:0000313" key="1">
    <source>
        <dbReference type="EMBL" id="GFP39591.1"/>
    </source>
</evidence>
<accession>A0A6V8Q9M8</accession>
<dbReference type="AlphaFoldDB" id="A0A6V8Q9M8"/>
<protein>
    <submittedName>
        <fullName evidence="1">Uncharacterized protein</fullName>
    </submittedName>
</protein>
<comment type="caution">
    <text evidence="1">The sequence shown here is derived from an EMBL/GenBank/DDBJ whole genome shotgun (WGS) entry which is preliminary data.</text>
</comment>
<gene>
    <name evidence="1" type="ORF">HKBW3S47_01289</name>
</gene>
<name>A0A6V8Q9M8_9ACTN</name>
<organism evidence="1 2">
    <name type="scientific">Candidatus Hakubella thermalkaliphila</name>
    <dbReference type="NCBI Taxonomy" id="2754717"/>
    <lineage>
        <taxon>Bacteria</taxon>
        <taxon>Bacillati</taxon>
        <taxon>Actinomycetota</taxon>
        <taxon>Actinomycetota incertae sedis</taxon>
        <taxon>Candidatus Hakubellales</taxon>
        <taxon>Candidatus Hakubellaceae</taxon>
        <taxon>Candidatus Hakubella</taxon>
    </lineage>
</organism>
<dbReference type="RefSeq" id="WP_176232187.1">
    <property type="nucleotide sequence ID" value="NZ_BLRZ01000107.1"/>
</dbReference>
<dbReference type="Proteomes" id="UP000569018">
    <property type="component" value="Unassembled WGS sequence"/>
</dbReference>